<keyword evidence="8" id="KW-1185">Reference proteome</keyword>
<keyword evidence="7" id="KW-0378">Hydrolase</keyword>
<evidence type="ECO:0000256" key="4">
    <source>
        <dbReference type="PROSITE-ProRule" id="PRU00146"/>
    </source>
</evidence>
<keyword evidence="2 4" id="KW-0863">Zinc-finger</keyword>
<dbReference type="STRING" id="478820.A0A196SNB8"/>
<gene>
    <name evidence="7" type="ORF">AV274_0568</name>
</gene>
<dbReference type="GO" id="GO:0006357">
    <property type="term" value="P:regulation of transcription by RNA polymerase II"/>
    <property type="evidence" value="ECO:0007669"/>
    <property type="project" value="TreeGrafter"/>
</dbReference>
<dbReference type="AlphaFoldDB" id="A0A196SNB8"/>
<dbReference type="GO" id="GO:0008270">
    <property type="term" value="F:zinc ion binding"/>
    <property type="evidence" value="ECO:0007669"/>
    <property type="project" value="UniProtKB-KW"/>
</dbReference>
<dbReference type="GO" id="GO:0005634">
    <property type="term" value="C:nucleus"/>
    <property type="evidence" value="ECO:0007669"/>
    <property type="project" value="TreeGrafter"/>
</dbReference>
<dbReference type="Proteomes" id="UP000078348">
    <property type="component" value="Unassembled WGS sequence"/>
</dbReference>
<keyword evidence="7" id="KW-0067">ATP-binding</keyword>
<keyword evidence="7" id="KW-0547">Nucleotide-binding</keyword>
<evidence type="ECO:0000256" key="1">
    <source>
        <dbReference type="ARBA" id="ARBA00022723"/>
    </source>
</evidence>
<keyword evidence="1" id="KW-0479">Metal-binding</keyword>
<dbReference type="GO" id="GO:0004386">
    <property type="term" value="F:helicase activity"/>
    <property type="evidence" value="ECO:0007669"/>
    <property type="project" value="UniProtKB-KW"/>
</dbReference>
<keyword evidence="3" id="KW-0862">Zinc</keyword>
<reference evidence="7 8" key="1">
    <citation type="submission" date="2016-05" db="EMBL/GenBank/DDBJ databases">
        <title>Nuclear genome of Blastocystis sp. subtype 1 NandII.</title>
        <authorList>
            <person name="Gentekaki E."/>
            <person name="Curtis B."/>
            <person name="Stairs C."/>
            <person name="Eme L."/>
            <person name="Herman E."/>
            <person name="Klimes V."/>
            <person name="Arias M.C."/>
            <person name="Elias M."/>
            <person name="Hilliou F."/>
            <person name="Klute M."/>
            <person name="Malik S.-B."/>
            <person name="Pightling A."/>
            <person name="Rachubinski R."/>
            <person name="Salas D."/>
            <person name="Schlacht A."/>
            <person name="Suga H."/>
            <person name="Archibald J."/>
            <person name="Ball S.G."/>
            <person name="Clark G."/>
            <person name="Dacks J."/>
            <person name="Van Der Giezen M."/>
            <person name="Tsaousis A."/>
            <person name="Roger A."/>
        </authorList>
    </citation>
    <scope>NUCLEOTIDE SEQUENCE [LARGE SCALE GENOMIC DNA]</scope>
    <source>
        <strain evidence="8">ATCC 50177 / NandII</strain>
    </source>
</reference>
<dbReference type="OrthoDB" id="72295at2759"/>
<proteinExistence type="predicted"/>
<evidence type="ECO:0000256" key="5">
    <source>
        <dbReference type="SAM" id="MobiDB-lite"/>
    </source>
</evidence>
<comment type="caution">
    <text evidence="7">The sequence shown here is derived from an EMBL/GenBank/DDBJ whole genome shotgun (WGS) entry which is preliminary data.</text>
</comment>
<evidence type="ECO:0000259" key="6">
    <source>
        <dbReference type="PROSITE" id="PS50016"/>
    </source>
</evidence>
<sequence>MRAEWGRERVFVPGDISEETLLDYLNSAKTLTGRDSDFLLQMLYEHDFDTENCQNFYDSIFQRGKLPYTCSCFCHTYPVYRQNHYRSFFKRNWGLKQLEKLNINMEEVESMVNKDVLPIEEICAICGDGGDLILCDGGCNRAYHLECLHLDEVPETEKWMCPNCQRRKTRGSSSPRVKVEDADDYQEAYMEKEYSHLPSPTGNVKKRKTAKRRKEAGKDGAKPVSKEDNPRAIKCPMEGCNNISENRTSLLSHARAYHPNDYAFIAKKIGCNFSYQLDNDLIESHTFTYKCPIPGCGSCYDRFTSFERHLIRFHGASGISDFEPVEYIDREIVRVGRREDLFRAYRRKLERDKEKGKASRKRSRKMDDVDEDY</sequence>
<dbReference type="SMART" id="SM00355">
    <property type="entry name" value="ZnF_C2H2"/>
    <property type="match status" value="2"/>
</dbReference>
<dbReference type="InterPro" id="IPR042163">
    <property type="entry name" value="PHF12"/>
</dbReference>
<dbReference type="InterPro" id="IPR019787">
    <property type="entry name" value="Znf_PHD-finger"/>
</dbReference>
<evidence type="ECO:0000256" key="2">
    <source>
        <dbReference type="ARBA" id="ARBA00022771"/>
    </source>
</evidence>
<dbReference type="PROSITE" id="PS50016">
    <property type="entry name" value="ZF_PHD_2"/>
    <property type="match status" value="1"/>
</dbReference>
<keyword evidence="7" id="KW-0238">DNA-binding</keyword>
<dbReference type="PANTHER" id="PTHR46309:SF1">
    <property type="entry name" value="PHD FINGER PROTEIN 12"/>
    <property type="match status" value="1"/>
</dbReference>
<accession>A0A196SNB8</accession>
<dbReference type="InterPro" id="IPR059153">
    <property type="entry name" value="NSD_PHD-1st"/>
</dbReference>
<dbReference type="EMBL" id="LXWW01000021">
    <property type="protein sequence ID" value="OAO17692.1"/>
    <property type="molecule type" value="Genomic_DNA"/>
</dbReference>
<dbReference type="SMART" id="SM00249">
    <property type="entry name" value="PHD"/>
    <property type="match status" value="1"/>
</dbReference>
<dbReference type="InterPro" id="IPR013083">
    <property type="entry name" value="Znf_RING/FYVE/PHD"/>
</dbReference>
<dbReference type="PANTHER" id="PTHR46309">
    <property type="entry name" value="PHD FINGER PROTEIN 12"/>
    <property type="match status" value="1"/>
</dbReference>
<feature type="compositionally biased region" description="Basic and acidic residues" evidence="5">
    <location>
        <begin position="216"/>
        <end position="229"/>
    </location>
</feature>
<feature type="region of interest" description="Disordered" evidence="5">
    <location>
        <begin position="196"/>
        <end position="229"/>
    </location>
</feature>
<dbReference type="Gene3D" id="3.30.40.10">
    <property type="entry name" value="Zinc/RING finger domain, C3HC4 (zinc finger)"/>
    <property type="match status" value="1"/>
</dbReference>
<feature type="domain" description="PHD-type" evidence="6">
    <location>
        <begin position="120"/>
        <end position="167"/>
    </location>
</feature>
<dbReference type="PROSITE" id="PS01359">
    <property type="entry name" value="ZF_PHD_1"/>
    <property type="match status" value="1"/>
</dbReference>
<keyword evidence="7" id="KW-0347">Helicase</keyword>
<dbReference type="InterPro" id="IPR019786">
    <property type="entry name" value="Zinc_finger_PHD-type_CS"/>
</dbReference>
<evidence type="ECO:0000256" key="3">
    <source>
        <dbReference type="ARBA" id="ARBA00022833"/>
    </source>
</evidence>
<dbReference type="GO" id="GO:0003677">
    <property type="term" value="F:DNA binding"/>
    <property type="evidence" value="ECO:0007669"/>
    <property type="project" value="UniProtKB-KW"/>
</dbReference>
<evidence type="ECO:0000313" key="8">
    <source>
        <dbReference type="Proteomes" id="UP000078348"/>
    </source>
</evidence>
<protein>
    <submittedName>
        <fullName evidence="7">Chromodomain-helicase-DNA-binding protein</fullName>
    </submittedName>
</protein>
<feature type="region of interest" description="Disordered" evidence="5">
    <location>
        <begin position="350"/>
        <end position="373"/>
    </location>
</feature>
<dbReference type="Pfam" id="PF23011">
    <property type="entry name" value="PHD-1st_NSD"/>
    <property type="match status" value="1"/>
</dbReference>
<name>A0A196SNB8_BLAHN</name>
<organism evidence="7 8">
    <name type="scientific">Blastocystis sp. subtype 1 (strain ATCC 50177 / NandII)</name>
    <dbReference type="NCBI Taxonomy" id="478820"/>
    <lineage>
        <taxon>Eukaryota</taxon>
        <taxon>Sar</taxon>
        <taxon>Stramenopiles</taxon>
        <taxon>Bigyra</taxon>
        <taxon>Opalozoa</taxon>
        <taxon>Opalinata</taxon>
        <taxon>Blastocystidae</taxon>
        <taxon>Blastocystis</taxon>
    </lineage>
</organism>
<feature type="compositionally biased region" description="Basic residues" evidence="5">
    <location>
        <begin position="204"/>
        <end position="215"/>
    </location>
</feature>
<dbReference type="SUPFAM" id="SSF57903">
    <property type="entry name" value="FYVE/PHD zinc finger"/>
    <property type="match status" value="1"/>
</dbReference>
<evidence type="ECO:0000313" key="7">
    <source>
        <dbReference type="EMBL" id="OAO17692.1"/>
    </source>
</evidence>
<dbReference type="InterPro" id="IPR001965">
    <property type="entry name" value="Znf_PHD"/>
</dbReference>
<dbReference type="InterPro" id="IPR013087">
    <property type="entry name" value="Znf_C2H2_type"/>
</dbReference>
<dbReference type="PROSITE" id="PS00028">
    <property type="entry name" value="ZINC_FINGER_C2H2_1"/>
    <property type="match status" value="1"/>
</dbReference>
<dbReference type="GO" id="GO:0003714">
    <property type="term" value="F:transcription corepressor activity"/>
    <property type="evidence" value="ECO:0007669"/>
    <property type="project" value="InterPro"/>
</dbReference>
<dbReference type="InterPro" id="IPR011011">
    <property type="entry name" value="Znf_FYVE_PHD"/>
</dbReference>